<dbReference type="GO" id="GO:0070628">
    <property type="term" value="F:proteasome binding"/>
    <property type="evidence" value="ECO:0007669"/>
    <property type="project" value="TreeGrafter"/>
</dbReference>
<feature type="compositionally biased region" description="Polar residues" evidence="6">
    <location>
        <begin position="279"/>
        <end position="302"/>
    </location>
</feature>
<feature type="domain" description="UBA" evidence="8">
    <location>
        <begin position="837"/>
        <end position="878"/>
    </location>
</feature>
<dbReference type="FunFam" id="1.10.8.10:FF:000002">
    <property type="entry name" value="UV excision repair protein RAD23 homolog"/>
    <property type="match status" value="1"/>
</dbReference>
<dbReference type="Pfam" id="PF00240">
    <property type="entry name" value="ubiquitin"/>
    <property type="match status" value="1"/>
</dbReference>
<dbReference type="PANTHER" id="PTHR10621">
    <property type="entry name" value="UV EXCISION REPAIR PROTEIN RAD23"/>
    <property type="match status" value="1"/>
</dbReference>
<comment type="subcellular location">
    <subcellularLocation>
        <location evidence="1">Nucleus</location>
    </subcellularLocation>
</comment>
<dbReference type="InterPro" id="IPR036353">
    <property type="entry name" value="XPC-bd_sf"/>
</dbReference>
<feature type="region of interest" description="Disordered" evidence="6">
    <location>
        <begin position="232"/>
        <end position="264"/>
    </location>
</feature>
<dbReference type="GO" id="GO:0005654">
    <property type="term" value="C:nucleoplasm"/>
    <property type="evidence" value="ECO:0007669"/>
    <property type="project" value="TreeGrafter"/>
</dbReference>
<organism evidence="10 11">
    <name type="scientific">Scytalidium lignicola</name>
    <name type="common">Hyphomycete</name>
    <dbReference type="NCBI Taxonomy" id="5539"/>
    <lineage>
        <taxon>Eukaryota</taxon>
        <taxon>Fungi</taxon>
        <taxon>Dikarya</taxon>
        <taxon>Ascomycota</taxon>
        <taxon>Pezizomycotina</taxon>
        <taxon>Leotiomycetes</taxon>
        <taxon>Leotiomycetes incertae sedis</taxon>
        <taxon>Scytalidium</taxon>
    </lineage>
</organism>
<dbReference type="SUPFAM" id="SSF54236">
    <property type="entry name" value="Ubiquitin-like"/>
    <property type="match status" value="1"/>
</dbReference>
<evidence type="ECO:0000259" key="8">
    <source>
        <dbReference type="PROSITE" id="PS50030"/>
    </source>
</evidence>
<dbReference type="GO" id="GO:0003684">
    <property type="term" value="F:damaged DNA binding"/>
    <property type="evidence" value="ECO:0007669"/>
    <property type="project" value="InterPro"/>
</dbReference>
<feature type="compositionally biased region" description="Low complexity" evidence="6">
    <location>
        <begin position="582"/>
        <end position="600"/>
    </location>
</feature>
<name>A0A3E2HIE4_SCYLI</name>
<dbReference type="GO" id="GO:0006289">
    <property type="term" value="P:nucleotide-excision repair"/>
    <property type="evidence" value="ECO:0007669"/>
    <property type="project" value="InterPro"/>
</dbReference>
<feature type="transmembrane region" description="Helical" evidence="7">
    <location>
        <begin position="45"/>
        <end position="65"/>
    </location>
</feature>
<feature type="region of interest" description="Disordered" evidence="6">
    <location>
        <begin position="278"/>
        <end position="344"/>
    </location>
</feature>
<dbReference type="PROSITE" id="PS50053">
    <property type="entry name" value="UBIQUITIN_2"/>
    <property type="match status" value="1"/>
</dbReference>
<protein>
    <recommendedName>
        <fullName evidence="12">UV excision repair protein RAD23</fullName>
    </recommendedName>
</protein>
<dbReference type="FunFam" id="1.10.10.540:FF:000001">
    <property type="entry name" value="UV excision repair protein RAD23 B"/>
    <property type="match status" value="1"/>
</dbReference>
<feature type="compositionally biased region" description="Polar residues" evidence="6">
    <location>
        <begin position="447"/>
        <end position="466"/>
    </location>
</feature>
<dbReference type="InterPro" id="IPR015360">
    <property type="entry name" value="XPC-bd"/>
</dbReference>
<keyword evidence="7" id="KW-0472">Membrane</keyword>
<evidence type="ECO:0008006" key="12">
    <source>
        <dbReference type="Google" id="ProtNLM"/>
    </source>
</evidence>
<dbReference type="Pfam" id="PF00627">
    <property type="entry name" value="UBA"/>
    <property type="match status" value="2"/>
</dbReference>
<dbReference type="PROSITE" id="PS50030">
    <property type="entry name" value="UBA"/>
    <property type="match status" value="2"/>
</dbReference>
<feature type="compositionally biased region" description="Low complexity" evidence="6">
    <location>
        <begin position="612"/>
        <end position="638"/>
    </location>
</feature>
<evidence type="ECO:0000256" key="3">
    <source>
        <dbReference type="ARBA" id="ARBA00022763"/>
    </source>
</evidence>
<dbReference type="PANTHER" id="PTHR10621:SF0">
    <property type="entry name" value="UV EXCISION REPAIR PROTEIN RAD23"/>
    <property type="match status" value="1"/>
</dbReference>
<feature type="compositionally biased region" description="Polar residues" evidence="6">
    <location>
        <begin position="393"/>
        <end position="410"/>
    </location>
</feature>
<dbReference type="FunFam" id="1.10.8.10:FF:000003">
    <property type="entry name" value="UV excision repair protein RAD23 homolog"/>
    <property type="match status" value="1"/>
</dbReference>
<dbReference type="GO" id="GO:0005829">
    <property type="term" value="C:cytosol"/>
    <property type="evidence" value="ECO:0007669"/>
    <property type="project" value="TreeGrafter"/>
</dbReference>
<feature type="compositionally biased region" description="Basic and acidic residues" evidence="6">
    <location>
        <begin position="412"/>
        <end position="422"/>
    </location>
</feature>
<feature type="compositionally biased region" description="Low complexity" evidence="6">
    <location>
        <begin position="199"/>
        <end position="215"/>
    </location>
</feature>
<keyword evidence="11" id="KW-1185">Reference proteome</keyword>
<feature type="non-terminal residue" evidence="10">
    <location>
        <position position="883"/>
    </location>
</feature>
<dbReference type="InterPro" id="IPR015940">
    <property type="entry name" value="UBA"/>
</dbReference>
<evidence type="ECO:0000256" key="6">
    <source>
        <dbReference type="SAM" id="MobiDB-lite"/>
    </source>
</evidence>
<evidence type="ECO:0000259" key="9">
    <source>
        <dbReference type="PROSITE" id="PS50053"/>
    </source>
</evidence>
<comment type="caution">
    <text evidence="10">The sequence shown here is derived from an EMBL/GenBank/DDBJ whole genome shotgun (WGS) entry which is preliminary data.</text>
</comment>
<dbReference type="GO" id="GO:0031593">
    <property type="term" value="F:polyubiquitin modification-dependent protein binding"/>
    <property type="evidence" value="ECO:0007669"/>
    <property type="project" value="TreeGrafter"/>
</dbReference>
<feature type="region of interest" description="Disordered" evidence="6">
    <location>
        <begin position="393"/>
        <end position="422"/>
    </location>
</feature>
<evidence type="ECO:0000256" key="1">
    <source>
        <dbReference type="ARBA" id="ARBA00004123"/>
    </source>
</evidence>
<feature type="compositionally biased region" description="Low complexity" evidence="6">
    <location>
        <begin position="699"/>
        <end position="715"/>
    </location>
</feature>
<gene>
    <name evidence="10" type="ORF">B7463_g3107</name>
</gene>
<keyword evidence="3" id="KW-0227">DNA damage</keyword>
<keyword evidence="7" id="KW-1133">Transmembrane helix</keyword>
<feature type="region of interest" description="Disordered" evidence="6">
    <location>
        <begin position="696"/>
        <end position="723"/>
    </location>
</feature>
<accession>A0A3E2HIE4</accession>
<keyword evidence="5" id="KW-0539">Nucleus</keyword>
<keyword evidence="4" id="KW-0234">DNA repair</keyword>
<evidence type="ECO:0000313" key="10">
    <source>
        <dbReference type="EMBL" id="RFU33196.1"/>
    </source>
</evidence>
<dbReference type="SMART" id="SM00165">
    <property type="entry name" value="UBA"/>
    <property type="match status" value="2"/>
</dbReference>
<reference evidence="10 11" key="1">
    <citation type="submission" date="2018-05" db="EMBL/GenBank/DDBJ databases">
        <title>Draft genome sequence of Scytalidium lignicola DSM 105466, a ubiquitous saprotrophic fungus.</title>
        <authorList>
            <person name="Buettner E."/>
            <person name="Gebauer A.M."/>
            <person name="Hofrichter M."/>
            <person name="Liers C."/>
            <person name="Kellner H."/>
        </authorList>
    </citation>
    <scope>NUCLEOTIDE SEQUENCE [LARGE SCALE GENOMIC DNA]</scope>
    <source>
        <strain evidence="10 11">DSM 105466</strain>
    </source>
</reference>
<feature type="domain" description="Ubiquitin-like" evidence="9">
    <location>
        <begin position="503"/>
        <end position="578"/>
    </location>
</feature>
<feature type="transmembrane region" description="Helical" evidence="7">
    <location>
        <begin position="7"/>
        <end position="33"/>
    </location>
</feature>
<dbReference type="EMBL" id="NCSJ02000039">
    <property type="protein sequence ID" value="RFU33196.1"/>
    <property type="molecule type" value="Genomic_DNA"/>
</dbReference>
<dbReference type="InterPro" id="IPR029071">
    <property type="entry name" value="Ubiquitin-like_domsf"/>
</dbReference>
<dbReference type="Proteomes" id="UP000258309">
    <property type="component" value="Unassembled WGS sequence"/>
</dbReference>
<dbReference type="InterPro" id="IPR009060">
    <property type="entry name" value="UBA-like_sf"/>
</dbReference>
<feature type="region of interest" description="Disordered" evidence="6">
    <location>
        <begin position="582"/>
        <end position="643"/>
    </location>
</feature>
<dbReference type="Pfam" id="PF09280">
    <property type="entry name" value="XPC-binding"/>
    <property type="match status" value="1"/>
</dbReference>
<dbReference type="Gene3D" id="1.10.8.10">
    <property type="entry name" value="DNA helicase RuvA subunit, C-terminal domain"/>
    <property type="match status" value="2"/>
</dbReference>
<dbReference type="STRING" id="5539.A0A3E2HIE4"/>
<dbReference type="NCBIfam" id="TIGR00601">
    <property type="entry name" value="rad23"/>
    <property type="match status" value="1"/>
</dbReference>
<dbReference type="PRINTS" id="PR01839">
    <property type="entry name" value="RAD23PROTEIN"/>
</dbReference>
<feature type="compositionally biased region" description="Polar residues" evidence="6">
    <location>
        <begin position="325"/>
        <end position="344"/>
    </location>
</feature>
<dbReference type="AlphaFoldDB" id="A0A3E2HIE4"/>
<dbReference type="CDD" id="cd01805">
    <property type="entry name" value="Ubl_Rad23"/>
    <property type="match status" value="1"/>
</dbReference>
<feature type="region of interest" description="Disordered" evidence="6">
    <location>
        <begin position="440"/>
        <end position="471"/>
    </location>
</feature>
<dbReference type="CDD" id="cd14281">
    <property type="entry name" value="UBA2_Rad23_like"/>
    <property type="match status" value="1"/>
</dbReference>
<dbReference type="InterPro" id="IPR006636">
    <property type="entry name" value="STI1_HS-bd"/>
</dbReference>
<keyword evidence="7" id="KW-0812">Transmembrane</keyword>
<evidence type="ECO:0000256" key="7">
    <source>
        <dbReference type="SAM" id="Phobius"/>
    </source>
</evidence>
<evidence type="ECO:0000256" key="4">
    <source>
        <dbReference type="ARBA" id="ARBA00023204"/>
    </source>
</evidence>
<evidence type="ECO:0000256" key="2">
    <source>
        <dbReference type="ARBA" id="ARBA00022737"/>
    </source>
</evidence>
<feature type="non-terminal residue" evidence="10">
    <location>
        <position position="1"/>
    </location>
</feature>
<dbReference type="SUPFAM" id="SSF101238">
    <property type="entry name" value="XPC-binding domain"/>
    <property type="match status" value="1"/>
</dbReference>
<keyword evidence="2" id="KW-0677">Repeat</keyword>
<dbReference type="OrthoDB" id="419317at2759"/>
<dbReference type="InterPro" id="IPR000626">
    <property type="entry name" value="Ubiquitin-like_dom"/>
</dbReference>
<dbReference type="SMART" id="SM00727">
    <property type="entry name" value="STI1"/>
    <property type="match status" value="1"/>
</dbReference>
<dbReference type="FunFam" id="3.10.20.90:FF:000175">
    <property type="entry name" value="UV excision repair protein Rad23"/>
    <property type="match status" value="1"/>
</dbReference>
<evidence type="ECO:0000256" key="5">
    <source>
        <dbReference type="ARBA" id="ARBA00023242"/>
    </source>
</evidence>
<evidence type="ECO:0000313" key="11">
    <source>
        <dbReference type="Proteomes" id="UP000258309"/>
    </source>
</evidence>
<feature type="region of interest" description="Disordered" evidence="6">
    <location>
        <begin position="190"/>
        <end position="219"/>
    </location>
</feature>
<dbReference type="Gene3D" id="3.10.20.90">
    <property type="entry name" value="Phosphatidylinositol 3-kinase Catalytic Subunit, Chain A, domain 1"/>
    <property type="match status" value="1"/>
</dbReference>
<feature type="domain" description="UBA" evidence="8">
    <location>
        <begin position="648"/>
        <end position="687"/>
    </location>
</feature>
<dbReference type="SUPFAM" id="SSF46934">
    <property type="entry name" value="UBA-like"/>
    <property type="match status" value="2"/>
</dbReference>
<proteinExistence type="predicted"/>
<dbReference type="SMART" id="SM00213">
    <property type="entry name" value="UBQ"/>
    <property type="match status" value="1"/>
</dbReference>
<feature type="transmembrane region" description="Helical" evidence="7">
    <location>
        <begin position="86"/>
        <end position="111"/>
    </location>
</feature>
<sequence length="883" mass="93902">MTVPRSILISLGVFALLSEAVLLILNLIFAITLADAHIRMKIDEVEIVATVLSFINTSLLSILLARQFRYRDGAHIQDFGHGRQHTYLLAGLCGVFCTLSASATVVGLGVIKSRTTELPHRTLNSSTKDLASGALVIWVLSLISQAVFIVAIVLIQRSDFHKQVQPFQTESASYSLSAIKDTVKNQVRSLSENGNQSGSNSLESKSPPPSSGKSSMRNSLSLVVRPITTKAKLISGNQTPAKRPESLDSGYRDGTSSIEDGFDSWDTSAVEPHYHQAVLGTSSPNSGFLETIPASPTDSRSPSPGHPLELDSTSITRPRGRSHSPAPSRTEITGNSSPVPSLNGSLREAHIHPLFRSDSPTPPPAATPGTVVTAAPGAGQVISDRQSIVSLNRIRSGSLPSRSLGNSPSLDSIRRAMEKEDREKIDEEIEEERKMTPPIPEWILSQGPRSSLTRGMSNRSSRRNTPNIPPSVAGGNDFTVLAPAQQPCSLIIVEVWEAVVATMKLTFKDLKQQKFVIEAEPTELISDVKEKIAKEKGWEASQQKLIYSGKILQDGNTVESYKIEEKGFIVCMIQKPKAAPPAAASASKAPSTPAPAQQATPAPPLAPEAVRSSAPVAPSTPSPAGASTVSAPTAPAGAQSSGLAIGAERAAQVQEMESMGFERSQIDLAMRAAFYNSERAIEYLLTGIPENLLQEHRQAQSPATSAQAPTSPSASGGAGEGVDEPVNLFEAAATAGQGGSGRGGSGNIFGAGAGAGAGAGGLGNLDFLRNNPQFQQLRQVVQQQPQMLEPILQQVSAGNPQLAQLIGQHPDQFLQLLSEDGDNDAPLPPGAQAISVTEEEREAIERLCRLGFPRDQAIQAYFACDKNEELAANFLFEQPEDEE</sequence>
<dbReference type="GO" id="GO:0043130">
    <property type="term" value="F:ubiquitin binding"/>
    <property type="evidence" value="ECO:0007669"/>
    <property type="project" value="TreeGrafter"/>
</dbReference>
<dbReference type="GO" id="GO:0043161">
    <property type="term" value="P:proteasome-mediated ubiquitin-dependent protein catabolic process"/>
    <property type="evidence" value="ECO:0007669"/>
    <property type="project" value="InterPro"/>
</dbReference>
<dbReference type="Gene3D" id="1.10.10.540">
    <property type="entry name" value="XPC-binding domain"/>
    <property type="match status" value="1"/>
</dbReference>
<feature type="transmembrane region" description="Helical" evidence="7">
    <location>
        <begin position="131"/>
        <end position="155"/>
    </location>
</feature>
<dbReference type="InterPro" id="IPR004806">
    <property type="entry name" value="Rad23"/>
</dbReference>